<protein>
    <recommendedName>
        <fullName evidence="9">3-demethoxyubiquinol 3-hydroxylase</fullName>
        <shortName evidence="9">DMQ hydroxylase</shortName>
        <ecNumber evidence="9">1.14.99.60</ecNumber>
    </recommendedName>
    <alternativeName>
        <fullName evidence="9">2-nonaprenyl-3-methyl-6-methoxy-1,4-benzoquinol hydroxylase</fullName>
    </alternativeName>
</protein>
<feature type="binding site" evidence="9">
    <location>
        <position position="178"/>
    </location>
    <ligand>
        <name>Fe cation</name>
        <dbReference type="ChEBI" id="CHEBI:24875"/>
        <label>2</label>
    </ligand>
</feature>
<keyword evidence="7 9" id="KW-0503">Monooxygenase</keyword>
<keyword evidence="3 9" id="KW-0831">Ubiquinone biosynthesis</keyword>
<evidence type="ECO:0000256" key="7">
    <source>
        <dbReference type="ARBA" id="ARBA00023033"/>
    </source>
</evidence>
<evidence type="ECO:0000256" key="8">
    <source>
        <dbReference type="ARBA" id="ARBA00023136"/>
    </source>
</evidence>
<evidence type="ECO:0000256" key="5">
    <source>
        <dbReference type="ARBA" id="ARBA00023002"/>
    </source>
</evidence>
<dbReference type="PANTHER" id="PTHR11237">
    <property type="entry name" value="COENZYME Q10 BIOSYNTHESIS PROTEIN 7"/>
    <property type="match status" value="1"/>
</dbReference>
<accession>A0ABQ3B3J7</accession>
<comment type="catalytic activity">
    <reaction evidence="9">
        <text>a 5-methoxy-2-methyl-3-(all-trans-polyprenyl)benzene-1,4-diol + AH2 + O2 = a 3-demethylubiquinol + A + H2O</text>
        <dbReference type="Rhea" id="RHEA:50908"/>
        <dbReference type="Rhea" id="RHEA-COMP:10859"/>
        <dbReference type="Rhea" id="RHEA-COMP:10914"/>
        <dbReference type="ChEBI" id="CHEBI:13193"/>
        <dbReference type="ChEBI" id="CHEBI:15377"/>
        <dbReference type="ChEBI" id="CHEBI:15379"/>
        <dbReference type="ChEBI" id="CHEBI:17499"/>
        <dbReference type="ChEBI" id="CHEBI:84167"/>
        <dbReference type="ChEBI" id="CHEBI:84422"/>
        <dbReference type="EC" id="1.14.99.60"/>
    </reaction>
</comment>
<dbReference type="InterPro" id="IPR012347">
    <property type="entry name" value="Ferritin-like"/>
</dbReference>
<dbReference type="PANTHER" id="PTHR11237:SF4">
    <property type="entry name" value="5-DEMETHOXYUBIQUINONE HYDROXYLASE, MITOCHONDRIAL"/>
    <property type="match status" value="1"/>
</dbReference>
<evidence type="ECO:0000313" key="10">
    <source>
        <dbReference type="EMBL" id="GGY73615.1"/>
    </source>
</evidence>
<comment type="cofactor">
    <cofactor evidence="9">
        <name>Fe cation</name>
        <dbReference type="ChEBI" id="CHEBI:24875"/>
    </cofactor>
    <text evidence="9">Binds 2 iron ions per subunit.</text>
</comment>
<feature type="binding site" evidence="9">
    <location>
        <position position="175"/>
    </location>
    <ligand>
        <name>Fe cation</name>
        <dbReference type="ChEBI" id="CHEBI:24875"/>
        <label>1</label>
    </ligand>
</feature>
<keyword evidence="8 9" id="KW-0472">Membrane</keyword>
<evidence type="ECO:0000256" key="1">
    <source>
        <dbReference type="ARBA" id="ARBA00004749"/>
    </source>
</evidence>
<dbReference type="RefSeq" id="WP_189417756.1">
    <property type="nucleotide sequence ID" value="NZ_BMYZ01000001.1"/>
</dbReference>
<organism evidence="10 11">
    <name type="scientific">Cellvibrio zantedeschiae</name>
    <dbReference type="NCBI Taxonomy" id="1237077"/>
    <lineage>
        <taxon>Bacteria</taxon>
        <taxon>Pseudomonadati</taxon>
        <taxon>Pseudomonadota</taxon>
        <taxon>Gammaproteobacteria</taxon>
        <taxon>Cellvibrionales</taxon>
        <taxon>Cellvibrionaceae</taxon>
        <taxon>Cellvibrio</taxon>
    </lineage>
</organism>
<name>A0ABQ3B3J7_9GAMM</name>
<evidence type="ECO:0000256" key="6">
    <source>
        <dbReference type="ARBA" id="ARBA00023004"/>
    </source>
</evidence>
<dbReference type="InterPro" id="IPR009078">
    <property type="entry name" value="Ferritin-like_SF"/>
</dbReference>
<feature type="binding site" evidence="9">
    <location>
        <position position="91"/>
    </location>
    <ligand>
        <name>Fe cation</name>
        <dbReference type="ChEBI" id="CHEBI:24875"/>
        <label>1</label>
    </ligand>
</feature>
<dbReference type="Proteomes" id="UP000619761">
    <property type="component" value="Unassembled WGS sequence"/>
</dbReference>
<evidence type="ECO:0000256" key="3">
    <source>
        <dbReference type="ARBA" id="ARBA00022688"/>
    </source>
</evidence>
<keyword evidence="5 9" id="KW-0560">Oxidoreductase</keyword>
<evidence type="ECO:0000256" key="4">
    <source>
        <dbReference type="ARBA" id="ARBA00022723"/>
    </source>
</evidence>
<keyword evidence="4 9" id="KW-0479">Metal-binding</keyword>
<proteinExistence type="inferred from homology"/>
<evidence type="ECO:0000256" key="2">
    <source>
        <dbReference type="ARBA" id="ARBA00022475"/>
    </source>
</evidence>
<reference evidence="11" key="1">
    <citation type="journal article" date="2019" name="Int. J. Syst. Evol. Microbiol.">
        <title>The Global Catalogue of Microorganisms (GCM) 10K type strain sequencing project: providing services to taxonomists for standard genome sequencing and annotation.</title>
        <authorList>
            <consortium name="The Broad Institute Genomics Platform"/>
            <consortium name="The Broad Institute Genome Sequencing Center for Infectious Disease"/>
            <person name="Wu L."/>
            <person name="Ma J."/>
        </authorList>
    </citation>
    <scope>NUCLEOTIDE SEQUENCE [LARGE SCALE GENOMIC DNA]</scope>
    <source>
        <strain evidence="11">KCTC 32239</strain>
    </source>
</reference>
<dbReference type="EMBL" id="BMYZ01000001">
    <property type="protein sequence ID" value="GGY73615.1"/>
    <property type="molecule type" value="Genomic_DNA"/>
</dbReference>
<dbReference type="EC" id="1.14.99.60" evidence="9"/>
<dbReference type="InterPro" id="IPR047809">
    <property type="entry name" value="COQ7_proteobact"/>
</dbReference>
<feature type="binding site" evidence="9">
    <location>
        <position position="91"/>
    </location>
    <ligand>
        <name>Fe cation</name>
        <dbReference type="ChEBI" id="CHEBI:24875"/>
        <label>2</label>
    </ligand>
</feature>
<keyword evidence="2 9" id="KW-1003">Cell membrane</keyword>
<dbReference type="HAMAP" id="MF_01658">
    <property type="entry name" value="COQ7"/>
    <property type="match status" value="1"/>
</dbReference>
<dbReference type="CDD" id="cd01042">
    <property type="entry name" value="DMQH"/>
    <property type="match status" value="1"/>
</dbReference>
<feature type="binding site" evidence="9">
    <location>
        <position position="61"/>
    </location>
    <ligand>
        <name>Fe cation</name>
        <dbReference type="ChEBI" id="CHEBI:24875"/>
        <label>1</label>
    </ligand>
</feature>
<keyword evidence="11" id="KW-1185">Reference proteome</keyword>
<keyword evidence="6 9" id="KW-0408">Iron</keyword>
<comment type="function">
    <text evidence="9">Catalyzes the hydroxylation of 2-nonaprenyl-3-methyl-6-methoxy-1,4-benzoquinol during ubiquinone biosynthesis.</text>
</comment>
<evidence type="ECO:0000256" key="9">
    <source>
        <dbReference type="HAMAP-Rule" id="MF_01658"/>
    </source>
</evidence>
<comment type="pathway">
    <text evidence="1 9">Cofactor biosynthesis; ubiquinone biosynthesis.</text>
</comment>
<comment type="caution">
    <text evidence="10">The sequence shown here is derived from an EMBL/GenBank/DDBJ whole genome shotgun (WGS) entry which is preliminary data.</text>
</comment>
<dbReference type="NCBIfam" id="NF033656">
    <property type="entry name" value="DMQ_monoox_COQ7"/>
    <property type="match status" value="1"/>
</dbReference>
<dbReference type="Pfam" id="PF03232">
    <property type="entry name" value="COQ7"/>
    <property type="match status" value="1"/>
</dbReference>
<gene>
    <name evidence="9 10" type="primary">coq7</name>
    <name evidence="10" type="ORF">GCM10011613_18510</name>
</gene>
<feature type="binding site" evidence="9">
    <location>
        <position position="175"/>
    </location>
    <ligand>
        <name>Fe cation</name>
        <dbReference type="ChEBI" id="CHEBI:24875"/>
        <label>2</label>
    </ligand>
</feature>
<dbReference type="InterPro" id="IPR011566">
    <property type="entry name" value="Ubq_synth_Coq7"/>
</dbReference>
<comment type="subcellular location">
    <subcellularLocation>
        <location evidence="9">Cell membrane</location>
        <topology evidence="9">Peripheral membrane protein</topology>
    </subcellularLocation>
</comment>
<feature type="binding site" evidence="9">
    <location>
        <position position="94"/>
    </location>
    <ligand>
        <name>Fe cation</name>
        <dbReference type="ChEBI" id="CHEBI:24875"/>
        <label>1</label>
    </ligand>
</feature>
<feature type="binding site" evidence="9">
    <location>
        <position position="143"/>
    </location>
    <ligand>
        <name>Fe cation</name>
        <dbReference type="ChEBI" id="CHEBI:24875"/>
        <label>2</label>
    </ligand>
</feature>
<sequence>MRQLTAIDQFISRADRALRTLTAAEQHAARPSPAKNLTEHELSAEERRHAAGLMRVNHAGEVCAQALYQGQALTAKLPNVRAEMEHAAAEEIDHLVWCQERLDALGSHTSYLNPVWYGLSFAIGAGAGLISDKVSLGFVAATEDQVCQHLQKHLEELPAQDEKSRAVVSQMLSDEARHADMALSAGGYRFPAPVKGLMTLVSKAMTTTSYKL</sequence>
<comment type="similarity">
    <text evidence="9">Belongs to the COQ7 family.</text>
</comment>
<dbReference type="Gene3D" id="1.20.1260.10">
    <property type="match status" value="1"/>
</dbReference>
<dbReference type="SUPFAM" id="SSF47240">
    <property type="entry name" value="Ferritin-like"/>
    <property type="match status" value="1"/>
</dbReference>
<evidence type="ECO:0000313" key="11">
    <source>
        <dbReference type="Proteomes" id="UP000619761"/>
    </source>
</evidence>